<accession>A0A8I0AM10</accession>
<dbReference type="PANTHER" id="PTHR11918">
    <property type="entry name" value="RADICAL SAM PROTEINS"/>
    <property type="match status" value="1"/>
</dbReference>
<dbReference type="EMBL" id="JACOOX010000004">
    <property type="protein sequence ID" value="MBC5662841.1"/>
    <property type="molecule type" value="Genomic_DNA"/>
</dbReference>
<evidence type="ECO:0000256" key="11">
    <source>
        <dbReference type="ARBA" id="ARBA00023014"/>
    </source>
</evidence>
<keyword evidence="11" id="KW-0411">Iron-sulfur</keyword>
<evidence type="ECO:0000256" key="4">
    <source>
        <dbReference type="ARBA" id="ARBA00022485"/>
    </source>
</evidence>
<dbReference type="InterPro" id="IPR034557">
    <property type="entry name" value="ThrcA_tRNA_MEthiotransferase"/>
</dbReference>
<dbReference type="SFLD" id="SFLDS00029">
    <property type="entry name" value="Radical_SAM"/>
    <property type="match status" value="1"/>
</dbReference>
<dbReference type="InterPro" id="IPR007197">
    <property type="entry name" value="rSAM"/>
</dbReference>
<dbReference type="FunFam" id="3.80.30.20:FF:000001">
    <property type="entry name" value="tRNA-2-methylthio-N(6)-dimethylallyladenosine synthase 2"/>
    <property type="match status" value="1"/>
</dbReference>
<dbReference type="InterPro" id="IPR020612">
    <property type="entry name" value="Methylthiotransferase_CS"/>
</dbReference>
<dbReference type="Gene3D" id="3.40.50.12160">
    <property type="entry name" value="Methylthiotransferase, N-terminal domain"/>
    <property type="match status" value="1"/>
</dbReference>
<dbReference type="InterPro" id="IPR013848">
    <property type="entry name" value="Methylthiotransferase_N"/>
</dbReference>
<keyword evidence="5" id="KW-0963">Cytoplasm</keyword>
<evidence type="ECO:0000256" key="9">
    <source>
        <dbReference type="ARBA" id="ARBA00022723"/>
    </source>
</evidence>
<dbReference type="GO" id="GO:0035598">
    <property type="term" value="F:tRNA (N(6)-L-threonylcarbamoyladenosine(37)-C(2))-methylthiotransferase activity"/>
    <property type="evidence" value="ECO:0007669"/>
    <property type="project" value="UniProtKB-EC"/>
</dbReference>
<dbReference type="InterPro" id="IPR005839">
    <property type="entry name" value="Methylthiotransferase"/>
</dbReference>
<proteinExistence type="inferred from homology"/>
<keyword evidence="7" id="KW-0949">S-adenosyl-L-methionine</keyword>
<evidence type="ECO:0000256" key="2">
    <source>
        <dbReference type="ARBA" id="ARBA00002399"/>
    </source>
</evidence>
<dbReference type="GO" id="GO:0051539">
    <property type="term" value="F:4 iron, 4 sulfur cluster binding"/>
    <property type="evidence" value="ECO:0007669"/>
    <property type="project" value="UniProtKB-KW"/>
</dbReference>
<keyword evidence="6 18" id="KW-0808">Transferase</keyword>
<dbReference type="FunFam" id="3.40.50.12160:FF:000004">
    <property type="entry name" value="Threonylcarbamoyladenosine tRNA methylthiotransferase MtaB"/>
    <property type="match status" value="1"/>
</dbReference>
<dbReference type="SUPFAM" id="SSF102114">
    <property type="entry name" value="Radical SAM enzymes"/>
    <property type="match status" value="1"/>
</dbReference>
<keyword evidence="10" id="KW-0408">Iron</keyword>
<keyword evidence="4" id="KW-0004">4Fe-4S</keyword>
<dbReference type="SFLD" id="SFLDG01082">
    <property type="entry name" value="B12-binding_domain_containing"/>
    <property type="match status" value="1"/>
</dbReference>
<dbReference type="NCBIfam" id="TIGR01579">
    <property type="entry name" value="MiaB-like-C"/>
    <property type="match status" value="1"/>
</dbReference>
<dbReference type="PROSITE" id="PS51449">
    <property type="entry name" value="MTTASE_N"/>
    <property type="match status" value="1"/>
</dbReference>
<name>A0A8I0AM10_9FIRM</name>
<dbReference type="InterPro" id="IPR006638">
    <property type="entry name" value="Elp3/MiaA/NifB-like_rSAM"/>
</dbReference>
<evidence type="ECO:0000256" key="7">
    <source>
        <dbReference type="ARBA" id="ARBA00022691"/>
    </source>
</evidence>
<dbReference type="SFLD" id="SFLDF00295">
    <property type="entry name" value="threonylcarbamoyladenosine_tRN"/>
    <property type="match status" value="1"/>
</dbReference>
<evidence type="ECO:0000256" key="14">
    <source>
        <dbReference type="ARBA" id="ARBA00061574"/>
    </source>
</evidence>
<evidence type="ECO:0000256" key="3">
    <source>
        <dbReference type="ARBA" id="ARBA00013273"/>
    </source>
</evidence>
<dbReference type="AlphaFoldDB" id="A0A8I0AM10"/>
<evidence type="ECO:0000256" key="13">
    <source>
        <dbReference type="ARBA" id="ARBA00051661"/>
    </source>
</evidence>
<dbReference type="Proteomes" id="UP000615234">
    <property type="component" value="Unassembled WGS sequence"/>
</dbReference>
<comment type="similarity">
    <text evidence="14">Belongs to the methylthiotransferase family. MtaB subfamily.</text>
</comment>
<protein>
    <recommendedName>
        <fullName evidence="15">Threonylcarbamoyladenosine tRNA methylthiotransferase MtaB</fullName>
        <ecNumber evidence="3">2.8.4.5</ecNumber>
    </recommendedName>
    <alternativeName>
        <fullName evidence="12">tRNA-t(6)A37 methylthiotransferase</fullName>
    </alternativeName>
</protein>
<evidence type="ECO:0000259" key="17">
    <source>
        <dbReference type="PROSITE" id="PS51918"/>
    </source>
</evidence>
<reference evidence="18 19" key="1">
    <citation type="submission" date="2020-08" db="EMBL/GenBank/DDBJ databases">
        <title>Genome public.</title>
        <authorList>
            <person name="Liu C."/>
            <person name="Sun Q."/>
        </authorList>
    </citation>
    <scope>NUCLEOTIDE SEQUENCE [LARGE SCALE GENOMIC DNA]</scope>
    <source>
        <strain evidence="18 19">NSJ-10</strain>
    </source>
</reference>
<dbReference type="InterPro" id="IPR058240">
    <property type="entry name" value="rSAM_sf"/>
</dbReference>
<organism evidence="18 19">
    <name type="scientific">Coprococcus hominis</name>
    <name type="common">ex Liu et al. 2022</name>
    <dbReference type="NCBI Taxonomy" id="2763039"/>
    <lineage>
        <taxon>Bacteria</taxon>
        <taxon>Bacillati</taxon>
        <taxon>Bacillota</taxon>
        <taxon>Clostridia</taxon>
        <taxon>Lachnospirales</taxon>
        <taxon>Lachnospiraceae</taxon>
        <taxon>Coprococcus</taxon>
    </lineage>
</organism>
<keyword evidence="19" id="KW-1185">Reference proteome</keyword>
<evidence type="ECO:0000256" key="6">
    <source>
        <dbReference type="ARBA" id="ARBA00022679"/>
    </source>
</evidence>
<dbReference type="EC" id="2.8.4.5" evidence="3"/>
<dbReference type="PROSITE" id="PS51918">
    <property type="entry name" value="RADICAL_SAM"/>
    <property type="match status" value="1"/>
</dbReference>
<dbReference type="InterPro" id="IPR023404">
    <property type="entry name" value="rSAM_horseshoe"/>
</dbReference>
<comment type="function">
    <text evidence="2">Catalyzes the methylthiolation of N6-threonylcarbamoyladenosine (t(6)A), leading to the formation of 2-methylthio-N6-threonylcarbamoyladenosine (ms(2)t(6)A) at position 37 in tRNAs that read codons beginning with adenine.</text>
</comment>
<dbReference type="SMART" id="SM00729">
    <property type="entry name" value="Elp3"/>
    <property type="match status" value="1"/>
</dbReference>
<evidence type="ECO:0000259" key="16">
    <source>
        <dbReference type="PROSITE" id="PS51449"/>
    </source>
</evidence>
<dbReference type="SFLD" id="SFLDG01061">
    <property type="entry name" value="methylthiotransferase"/>
    <property type="match status" value="1"/>
</dbReference>
<sequence>MLKGKTVAPLTLGCKVNQYETDGMIELLKEAGMTAVSFEEKADVYLINTCSVTNMADKKSRQMIHRAKKLNPDAVVIAAGCYVQAAKDKLMEDDRISIIIGNNKKKDIVQILEDYLEIGVTDEGMLDIAAEKEYEPLTINSTLEHTRAYVKIQDGCNQFCSYCIIPYVRGRIRSRELASITEEVERLAQTGVKEIVLTGIHISSYGNDKENEVGLADVIDAISKIESIERIRLGSLEPGIITDTFIDRIVDNKKVCPHFHLSLQSGCNTVLKRMNRKYTCEEYFEKCEMLRKAFDRPALTTDVIVGFPGETDEEFQETVDYLTKLNLYEMHIFKFSPRQGTVAAGMRDQIGPEIKNQRSDVLLALSEKNKHAYEASFRGETLEVLIEEKVRRNGKDGYRGHTERYIDIFVEKECMHRICGREVDIINHIVQIPYGME</sequence>
<dbReference type="RefSeq" id="WP_117807367.1">
    <property type="nucleotide sequence ID" value="NZ_JACOOX010000004.1"/>
</dbReference>
<dbReference type="Pfam" id="PF00919">
    <property type="entry name" value="UPF0004"/>
    <property type="match status" value="1"/>
</dbReference>
<feature type="domain" description="MTTase N-terminal" evidence="16">
    <location>
        <begin position="5"/>
        <end position="117"/>
    </location>
</feature>
<evidence type="ECO:0000256" key="5">
    <source>
        <dbReference type="ARBA" id="ARBA00022490"/>
    </source>
</evidence>
<dbReference type="InterPro" id="IPR006467">
    <property type="entry name" value="MiaB-like_bact"/>
</dbReference>
<evidence type="ECO:0000256" key="12">
    <source>
        <dbReference type="ARBA" id="ARBA00031213"/>
    </source>
</evidence>
<evidence type="ECO:0000256" key="8">
    <source>
        <dbReference type="ARBA" id="ARBA00022694"/>
    </source>
</evidence>
<evidence type="ECO:0000256" key="10">
    <source>
        <dbReference type="ARBA" id="ARBA00023004"/>
    </source>
</evidence>
<dbReference type="NCBIfam" id="TIGR00089">
    <property type="entry name" value="MiaB/RimO family radical SAM methylthiotransferase"/>
    <property type="match status" value="1"/>
</dbReference>
<evidence type="ECO:0000313" key="19">
    <source>
        <dbReference type="Proteomes" id="UP000615234"/>
    </source>
</evidence>
<dbReference type="PANTHER" id="PTHR11918:SF45">
    <property type="entry name" value="THREONYLCARBAMOYLADENOSINE TRNA METHYLTHIOTRANSFERASE"/>
    <property type="match status" value="1"/>
</dbReference>
<evidence type="ECO:0000256" key="1">
    <source>
        <dbReference type="ARBA" id="ARBA00001966"/>
    </source>
</evidence>
<evidence type="ECO:0000313" key="18">
    <source>
        <dbReference type="EMBL" id="MBC5662841.1"/>
    </source>
</evidence>
<gene>
    <name evidence="18" type="primary">mtaB</name>
    <name evidence="18" type="ORF">H8S09_08040</name>
</gene>
<keyword evidence="8" id="KW-0819">tRNA processing</keyword>
<dbReference type="PROSITE" id="PS01278">
    <property type="entry name" value="MTTASE_RADICAL"/>
    <property type="match status" value="1"/>
</dbReference>
<dbReference type="GO" id="GO:0046872">
    <property type="term" value="F:metal ion binding"/>
    <property type="evidence" value="ECO:0007669"/>
    <property type="project" value="UniProtKB-KW"/>
</dbReference>
<comment type="caution">
    <text evidence="18">The sequence shown here is derived from an EMBL/GenBank/DDBJ whole genome shotgun (WGS) entry which is preliminary data.</text>
</comment>
<evidence type="ECO:0000256" key="15">
    <source>
        <dbReference type="ARBA" id="ARBA00069898"/>
    </source>
</evidence>
<dbReference type="Gene3D" id="3.80.30.20">
    <property type="entry name" value="tm_1862 like domain"/>
    <property type="match status" value="1"/>
</dbReference>
<comment type="catalytic activity">
    <reaction evidence="13">
        <text>N(6)-L-threonylcarbamoyladenosine(37) in tRNA + (sulfur carrier)-SH + AH2 + 2 S-adenosyl-L-methionine = 2-methylsulfanyl-N(6)-L-threonylcarbamoyladenosine(37) in tRNA + (sulfur carrier)-H + 5'-deoxyadenosine + L-methionine + A + S-adenosyl-L-homocysteine + 2 H(+)</text>
        <dbReference type="Rhea" id="RHEA:37075"/>
        <dbReference type="Rhea" id="RHEA-COMP:10163"/>
        <dbReference type="Rhea" id="RHEA-COMP:11092"/>
        <dbReference type="Rhea" id="RHEA-COMP:14737"/>
        <dbReference type="Rhea" id="RHEA-COMP:14739"/>
        <dbReference type="ChEBI" id="CHEBI:13193"/>
        <dbReference type="ChEBI" id="CHEBI:15378"/>
        <dbReference type="ChEBI" id="CHEBI:17319"/>
        <dbReference type="ChEBI" id="CHEBI:17499"/>
        <dbReference type="ChEBI" id="CHEBI:29917"/>
        <dbReference type="ChEBI" id="CHEBI:57844"/>
        <dbReference type="ChEBI" id="CHEBI:57856"/>
        <dbReference type="ChEBI" id="CHEBI:59789"/>
        <dbReference type="ChEBI" id="CHEBI:64428"/>
        <dbReference type="ChEBI" id="CHEBI:74418"/>
        <dbReference type="ChEBI" id="CHEBI:74420"/>
        <dbReference type="EC" id="2.8.4.5"/>
    </reaction>
</comment>
<dbReference type="CDD" id="cd01335">
    <property type="entry name" value="Radical_SAM"/>
    <property type="match status" value="1"/>
</dbReference>
<dbReference type="Pfam" id="PF04055">
    <property type="entry name" value="Radical_SAM"/>
    <property type="match status" value="1"/>
</dbReference>
<dbReference type="InterPro" id="IPR038135">
    <property type="entry name" value="Methylthiotransferase_N_sf"/>
</dbReference>
<comment type="cofactor">
    <cofactor evidence="1">
        <name>[4Fe-4S] cluster</name>
        <dbReference type="ChEBI" id="CHEBI:49883"/>
    </cofactor>
</comment>
<feature type="domain" description="Radical SAM core" evidence="17">
    <location>
        <begin position="142"/>
        <end position="372"/>
    </location>
</feature>
<keyword evidence="9" id="KW-0479">Metal-binding</keyword>